<dbReference type="InterPro" id="IPR055900">
    <property type="entry name" value="DUF7477"/>
</dbReference>
<name>A0A4R6TFT3_9FLAO</name>
<dbReference type="AlphaFoldDB" id="A0A4R6TFT3"/>
<evidence type="ECO:0000313" key="2">
    <source>
        <dbReference type="EMBL" id="TDQ28693.1"/>
    </source>
</evidence>
<gene>
    <name evidence="2" type="ORF">DFQ07_1071</name>
</gene>
<reference evidence="2 3" key="1">
    <citation type="submission" date="2019-03" db="EMBL/GenBank/DDBJ databases">
        <title>Genomic Encyclopedia of Type Strains, Phase III (KMG-III): the genomes of soil and plant-associated and newly described type strains.</title>
        <authorList>
            <person name="Whitman W."/>
        </authorList>
    </citation>
    <scope>NUCLEOTIDE SEQUENCE [LARGE SCALE GENOMIC DNA]</scope>
    <source>
        <strain evidence="2 3">CECT 8283</strain>
    </source>
</reference>
<dbReference type="EMBL" id="SNYH01000002">
    <property type="protein sequence ID" value="TDQ28693.1"/>
    <property type="molecule type" value="Genomic_DNA"/>
</dbReference>
<accession>A0A4R6TFT3</accession>
<keyword evidence="3" id="KW-1185">Reference proteome</keyword>
<protein>
    <recommendedName>
        <fullName evidence="1">DUF7477 domain-containing protein</fullName>
    </recommendedName>
</protein>
<comment type="caution">
    <text evidence="2">The sequence shown here is derived from an EMBL/GenBank/DDBJ whole genome shotgun (WGS) entry which is preliminary data.</text>
</comment>
<sequence>MQLKYYLIFIALIFIEVSFAQQNHIVILEKTNGNQVYKVSGNFPKDWIKSKWDTGYRIQNVNFKTNEWFVVMNKTEKGFSQRYMLSPSSQQIKDKLKDGYTIQDISLYVSSNTIRRFYLFKKISVNPVSVYFFAGSPNYNHSISKEVKDGWNKGWFCKNIKSIQYKNRIAFSVLMPRKRNNEDQLIEYRADFPHDLLSNKKSQGYKLTSITYDQNKKSWCVVMTKKKAVKKTNGTGNIWWWETPPQTDWTWFNYKTQKSNIDDYIHNKGYSIVGLN</sequence>
<evidence type="ECO:0000259" key="1">
    <source>
        <dbReference type="Pfam" id="PF24289"/>
    </source>
</evidence>
<dbReference type="Proteomes" id="UP000295390">
    <property type="component" value="Unassembled WGS sequence"/>
</dbReference>
<proteinExistence type="predicted"/>
<evidence type="ECO:0000313" key="3">
    <source>
        <dbReference type="Proteomes" id="UP000295390"/>
    </source>
</evidence>
<dbReference type="Pfam" id="PF24289">
    <property type="entry name" value="DUF7477"/>
    <property type="match status" value="1"/>
</dbReference>
<organism evidence="2 3">
    <name type="scientific">Tenacibaculum caenipelagi</name>
    <dbReference type="NCBI Taxonomy" id="1325435"/>
    <lineage>
        <taxon>Bacteria</taxon>
        <taxon>Pseudomonadati</taxon>
        <taxon>Bacteroidota</taxon>
        <taxon>Flavobacteriia</taxon>
        <taxon>Flavobacteriales</taxon>
        <taxon>Flavobacteriaceae</taxon>
        <taxon>Tenacibaculum</taxon>
    </lineage>
</organism>
<feature type="domain" description="DUF7477" evidence="1">
    <location>
        <begin position="26"/>
        <end position="103"/>
    </location>
</feature>